<feature type="transmembrane region" description="Helical" evidence="6">
    <location>
        <begin position="57"/>
        <end position="83"/>
    </location>
</feature>
<evidence type="ECO:0000256" key="3">
    <source>
        <dbReference type="ARBA" id="ARBA00022692"/>
    </source>
</evidence>
<feature type="transmembrane region" description="Helical" evidence="6">
    <location>
        <begin position="236"/>
        <end position="259"/>
    </location>
</feature>
<dbReference type="AlphaFoldDB" id="A0A316M7W8"/>
<sequence length="670" mass="75612">MYSKLAVKNVKKSFSDYAIYFITLTFAVCIFYVFNSISSQQVMMNLSQSQAQYVNILSNVLSTLSVFISIILGFLIIYANNYIIKRRKKELGIYMSLGMDKNKISYMLFLETLIIGIISLGIGLVIGIFLSQGVSVFTAKMFAANLNEFSFVFSKEAAIKTMLYFGVMFIFVILFNSFIISKYKIIDLISADKKNEDLKTKSTAVSVIIFIISVVCLGFAYALIIDNKLYELNREFATSIVLGIVGTLFFFMSLSGFLLKLVQSNKKLYLRNLNMFVLRQINSKINTNYISMSLICLMLFVSIGMLSTGFSMSSSMNSQIHQGTRYDGSFYVEGYDGDISTYLKDDLKFDFNKYLNEYIDFKVYAADTKLKDFLKDVELKDDLVEVIRDRHINVVKESDFNKLMKMIGEEPYELGEDQYLALAGDSIAKKYVDTSIKNGATITIGNNTLKSVRNESIDKSLTTSPNGAEICTLVVNDNLIKGLHPIVSNMTFSLRDEYKDNESEFVDSINNIVKEYDKEQLQDKNIIKIYGATKQLVKYAYMGLSTLVIYVGLYVGIVFIITCVAVLALQQLSEAADNMKRYKILKNIGVDEKMINKSIFTQTLIYFLMPLTLALVHSVVGIYVSNSVVKIFGSSDIVRQSIIVTALVLLVYGIYFFATYNGAKNMAKKA</sequence>
<feature type="domain" description="ABC3 transporter permease C-terminal" evidence="7">
    <location>
        <begin position="555"/>
        <end position="668"/>
    </location>
</feature>
<protein>
    <submittedName>
        <fullName evidence="8">ABC transporter</fullName>
    </submittedName>
</protein>
<comment type="similarity">
    <text evidence="6">Belongs to the ABC-4 integral membrane protein family.</text>
</comment>
<evidence type="ECO:0000313" key="9">
    <source>
        <dbReference type="Proteomes" id="UP000246114"/>
    </source>
</evidence>
<feature type="transmembrane region" description="Helical" evidence="6">
    <location>
        <begin position="202"/>
        <end position="224"/>
    </location>
</feature>
<feature type="transmembrane region" description="Helical" evidence="6">
    <location>
        <begin position="162"/>
        <end position="181"/>
    </location>
</feature>
<dbReference type="InterPro" id="IPR003838">
    <property type="entry name" value="ABC3_permease_C"/>
</dbReference>
<dbReference type="EMBL" id="QAMZ01000023">
    <property type="protein sequence ID" value="PWL54384.1"/>
    <property type="molecule type" value="Genomic_DNA"/>
</dbReference>
<evidence type="ECO:0000256" key="4">
    <source>
        <dbReference type="ARBA" id="ARBA00022989"/>
    </source>
</evidence>
<keyword evidence="3 6" id="KW-0812">Transmembrane</keyword>
<evidence type="ECO:0000256" key="5">
    <source>
        <dbReference type="ARBA" id="ARBA00023136"/>
    </source>
</evidence>
<comment type="caution">
    <text evidence="8">The sequence shown here is derived from an EMBL/GenBank/DDBJ whole genome shotgun (WGS) entry which is preliminary data.</text>
</comment>
<reference evidence="8 9" key="1">
    <citation type="submission" date="2018-03" db="EMBL/GenBank/DDBJ databases">
        <title>The uncultured portion of the human microbiome is neutrally assembled.</title>
        <authorList>
            <person name="Jeraldo P."/>
            <person name="Boardman L."/>
            <person name="White B.A."/>
            <person name="Nelson H."/>
            <person name="Goldenfeld N."/>
            <person name="Chia N."/>
        </authorList>
    </citation>
    <scope>NUCLEOTIDE SEQUENCE [LARGE SCALE GENOMIC DNA]</scope>
    <source>
        <strain evidence="8">CIM:MAG 903</strain>
    </source>
</reference>
<dbReference type="GO" id="GO:0005886">
    <property type="term" value="C:plasma membrane"/>
    <property type="evidence" value="ECO:0007669"/>
    <property type="project" value="UniProtKB-SubCell"/>
</dbReference>
<keyword evidence="2 6" id="KW-1003">Cell membrane</keyword>
<dbReference type="PANTHER" id="PTHR46795:SF3">
    <property type="entry name" value="ABC TRANSPORTER PERMEASE"/>
    <property type="match status" value="1"/>
</dbReference>
<evidence type="ECO:0000256" key="1">
    <source>
        <dbReference type="ARBA" id="ARBA00004651"/>
    </source>
</evidence>
<comment type="subcellular location">
    <subcellularLocation>
        <location evidence="1 6">Cell membrane</location>
        <topology evidence="1 6">Multi-pass membrane protein</topology>
    </subcellularLocation>
</comment>
<feature type="transmembrane region" description="Helical" evidence="6">
    <location>
        <begin position="603"/>
        <end position="625"/>
    </location>
</feature>
<evidence type="ECO:0000259" key="7">
    <source>
        <dbReference type="Pfam" id="PF02687"/>
    </source>
</evidence>
<keyword evidence="4 6" id="KW-1133">Transmembrane helix</keyword>
<dbReference type="Proteomes" id="UP000246114">
    <property type="component" value="Unassembled WGS sequence"/>
</dbReference>
<keyword evidence="6" id="KW-0813">Transport</keyword>
<evidence type="ECO:0000256" key="2">
    <source>
        <dbReference type="ARBA" id="ARBA00022475"/>
    </source>
</evidence>
<dbReference type="Pfam" id="PF02687">
    <property type="entry name" value="FtsX"/>
    <property type="match status" value="2"/>
</dbReference>
<accession>A0A316M7W8</accession>
<evidence type="ECO:0000313" key="8">
    <source>
        <dbReference type="EMBL" id="PWL54384.1"/>
    </source>
</evidence>
<dbReference type="InterPro" id="IPR052536">
    <property type="entry name" value="ABC-4_Integral_Memb_Prot"/>
</dbReference>
<organism evidence="8 9">
    <name type="scientific">Clostridium cadaveris</name>
    <dbReference type="NCBI Taxonomy" id="1529"/>
    <lineage>
        <taxon>Bacteria</taxon>
        <taxon>Bacillati</taxon>
        <taxon>Bacillota</taxon>
        <taxon>Clostridia</taxon>
        <taxon>Eubacteriales</taxon>
        <taxon>Clostridiaceae</taxon>
        <taxon>Clostridium</taxon>
    </lineage>
</organism>
<keyword evidence="5 6" id="KW-0472">Membrane</keyword>
<dbReference type="InterPro" id="IPR027022">
    <property type="entry name" value="ABC_permease_BceB-typ"/>
</dbReference>
<dbReference type="GO" id="GO:0055085">
    <property type="term" value="P:transmembrane transport"/>
    <property type="evidence" value="ECO:0007669"/>
    <property type="project" value="UniProtKB-UniRule"/>
</dbReference>
<gene>
    <name evidence="8" type="ORF">DBY38_04455</name>
</gene>
<feature type="transmembrane region" description="Helical" evidence="6">
    <location>
        <begin position="289"/>
        <end position="310"/>
    </location>
</feature>
<feature type="transmembrane region" description="Helical" evidence="6">
    <location>
        <begin position="547"/>
        <end position="569"/>
    </location>
</feature>
<proteinExistence type="inferred from homology"/>
<dbReference type="PIRSF" id="PIRSF018968">
    <property type="entry name" value="ABC_permease_BceB"/>
    <property type="match status" value="1"/>
</dbReference>
<name>A0A316M7W8_9CLOT</name>
<feature type="transmembrane region" description="Helical" evidence="6">
    <location>
        <begin position="17"/>
        <end position="37"/>
    </location>
</feature>
<feature type="transmembrane region" description="Helical" evidence="6">
    <location>
        <begin position="637"/>
        <end position="658"/>
    </location>
</feature>
<feature type="domain" description="ABC3 transporter permease C-terminal" evidence="7">
    <location>
        <begin position="63"/>
        <end position="181"/>
    </location>
</feature>
<dbReference type="PANTHER" id="PTHR46795">
    <property type="entry name" value="ABC TRANSPORTER PERMEASE-RELATED-RELATED"/>
    <property type="match status" value="1"/>
</dbReference>
<evidence type="ECO:0000256" key="6">
    <source>
        <dbReference type="PIRNR" id="PIRNR018968"/>
    </source>
</evidence>
<feature type="transmembrane region" description="Helical" evidence="6">
    <location>
        <begin position="104"/>
        <end position="130"/>
    </location>
</feature>